<dbReference type="PANTHER" id="PTHR33223:SF11">
    <property type="entry name" value="ELEMENT PROTEIN, PUTATIVE-RELATED"/>
    <property type="match status" value="1"/>
</dbReference>
<reference evidence="4" key="1">
    <citation type="journal article" date="2019" name="Plant Biotechnol. J.">
        <title>Genome sequencing of the Australian wild diploid species Gossypium australe highlights disease resistance and delayed gland morphogenesis.</title>
        <authorList>
            <person name="Cai Y."/>
            <person name="Cai X."/>
            <person name="Wang Q."/>
            <person name="Wang P."/>
            <person name="Zhang Y."/>
            <person name="Cai C."/>
            <person name="Xu Y."/>
            <person name="Wang K."/>
            <person name="Zhou Z."/>
            <person name="Wang C."/>
            <person name="Geng S."/>
            <person name="Li B."/>
            <person name="Dong Q."/>
            <person name="Hou Y."/>
            <person name="Wang H."/>
            <person name="Ai P."/>
            <person name="Liu Z."/>
            <person name="Yi F."/>
            <person name="Sun M."/>
            <person name="An G."/>
            <person name="Cheng J."/>
            <person name="Zhang Y."/>
            <person name="Shi Q."/>
            <person name="Xie Y."/>
            <person name="Shi X."/>
            <person name="Chang Y."/>
            <person name="Huang F."/>
            <person name="Chen Y."/>
            <person name="Hong S."/>
            <person name="Mi L."/>
            <person name="Sun Q."/>
            <person name="Zhang L."/>
            <person name="Zhou B."/>
            <person name="Peng R."/>
            <person name="Zhang X."/>
            <person name="Liu F."/>
        </authorList>
    </citation>
    <scope>NUCLEOTIDE SEQUENCE [LARGE SCALE GENOMIC DNA]</scope>
    <source>
        <strain evidence="4">cv. PA1801</strain>
    </source>
</reference>
<feature type="domain" description="Retrotransposon gag" evidence="2">
    <location>
        <begin position="141"/>
        <end position="234"/>
    </location>
</feature>
<sequence length="453" mass="52201">MTKRNLREPLVYNSDIEAIARRNHREIRQALNYTEEERESNPTEGMDENNPLPRDVGEHNAPRTMFDYAKPHLTGAESSIVRPAIAANNFELKPNTIQMIQQFVQFDGLQDEDPNTHIANFLEFCDTFKINGVSDDAVHLRLFPFSLRNKAKQWLNSLPRGSITTWEQMTEKFLLKYCPPAKTAKLRNDISSFVQMDLETLYDAWERYKDLLRRCPHHGLPLWLQVQTFYNGVNLSTRQLIDFAAGGTLNNKTPEAAYEFIEEMSLNNYQWQVTRTKPTKSVGVYNLDAITTLSTQIDIMNKKIDSLCSSQVHPVMQCDASGIVANPEYPPYQPEAESEQMNYIGNNFRSNNNPYSNTYNPGWRNHPNFSWGGQGNQGNQRQQPPQNFQNQPYPQEKKPTLEEMLTKFSADTEKRFQETERTIKSNESRIGEITKSVKEVTNAVEQLAKLMSE</sequence>
<evidence type="ECO:0000259" key="2">
    <source>
        <dbReference type="Pfam" id="PF03732"/>
    </source>
</evidence>
<evidence type="ECO:0000256" key="1">
    <source>
        <dbReference type="SAM" id="MobiDB-lite"/>
    </source>
</evidence>
<dbReference type="OrthoDB" id="1305902at2759"/>
<feature type="region of interest" description="Disordered" evidence="1">
    <location>
        <begin position="355"/>
        <end position="395"/>
    </location>
</feature>
<feature type="compositionally biased region" description="Low complexity" evidence="1">
    <location>
        <begin position="377"/>
        <end position="394"/>
    </location>
</feature>
<dbReference type="Proteomes" id="UP000325315">
    <property type="component" value="Unassembled WGS sequence"/>
</dbReference>
<dbReference type="Pfam" id="PF03732">
    <property type="entry name" value="Retrotrans_gag"/>
    <property type="match status" value="1"/>
</dbReference>
<dbReference type="InterPro" id="IPR005162">
    <property type="entry name" value="Retrotrans_gag_dom"/>
</dbReference>
<evidence type="ECO:0000313" key="4">
    <source>
        <dbReference type="Proteomes" id="UP000325315"/>
    </source>
</evidence>
<name>A0A5B6UZH7_9ROSI</name>
<dbReference type="AlphaFoldDB" id="A0A5B6UZH7"/>
<accession>A0A5B6UZH7</accession>
<comment type="caution">
    <text evidence="3">The sequence shown here is derived from an EMBL/GenBank/DDBJ whole genome shotgun (WGS) entry which is preliminary data.</text>
</comment>
<dbReference type="PANTHER" id="PTHR33223">
    <property type="entry name" value="CCHC-TYPE DOMAIN-CONTAINING PROTEIN"/>
    <property type="match status" value="1"/>
</dbReference>
<evidence type="ECO:0000313" key="3">
    <source>
        <dbReference type="EMBL" id="KAA3460455.1"/>
    </source>
</evidence>
<feature type="region of interest" description="Disordered" evidence="1">
    <location>
        <begin position="32"/>
        <end position="59"/>
    </location>
</feature>
<dbReference type="EMBL" id="SMMG02000009">
    <property type="protein sequence ID" value="KAA3460455.1"/>
    <property type="molecule type" value="Genomic_DNA"/>
</dbReference>
<proteinExistence type="predicted"/>
<gene>
    <name evidence="3" type="ORF">EPI10_027113</name>
</gene>
<keyword evidence="4" id="KW-1185">Reference proteome</keyword>
<protein>
    <submittedName>
        <fullName evidence="3">Retrotransposon gag protein</fullName>
    </submittedName>
</protein>
<organism evidence="3 4">
    <name type="scientific">Gossypium australe</name>
    <dbReference type="NCBI Taxonomy" id="47621"/>
    <lineage>
        <taxon>Eukaryota</taxon>
        <taxon>Viridiplantae</taxon>
        <taxon>Streptophyta</taxon>
        <taxon>Embryophyta</taxon>
        <taxon>Tracheophyta</taxon>
        <taxon>Spermatophyta</taxon>
        <taxon>Magnoliopsida</taxon>
        <taxon>eudicotyledons</taxon>
        <taxon>Gunneridae</taxon>
        <taxon>Pentapetalae</taxon>
        <taxon>rosids</taxon>
        <taxon>malvids</taxon>
        <taxon>Malvales</taxon>
        <taxon>Malvaceae</taxon>
        <taxon>Malvoideae</taxon>
        <taxon>Gossypium</taxon>
    </lineage>
</organism>